<proteinExistence type="predicted"/>
<evidence type="ECO:0000313" key="1">
    <source>
        <dbReference type="EMBL" id="GAQ79209.1"/>
    </source>
</evidence>
<sequence>MADSRDAALACGEDRLVGLEEVVRECPQILRMLTWLEDFARLSAVSKFFHHACKRPELYRTVQMEERIFRRPLLWLAERCSQTRTLKILRSCRCAELIATGKCILGDALADFRKAYWIMSVVQEVSEARAEALETLLKLCGSYLENLTVSYEFPLFPNSQRLEGYFGRGPNYGGQPDRLFRIVSRNCPHLQSLEVPARSKDFADPGRHEAFLRRNSLSRFVMKACPFLVRFEEPVASDVRELSRGCPDLRSIHTPYLSLLRPDSRNYPPGETFTNLKRLVLDMYPGLWDAADPTQSPVFRECFASASVEVLRFECFASDSVEEVVLLIDGVHGILFSEIEVLWLPDMFPTLRRVQIGYHPPSTWDPNYDEYVAEKRDYWQMIQEMISELRREKNFEEICLEIVQPF</sequence>
<reference evidence="1 2" key="1">
    <citation type="journal article" date="2014" name="Nat. Commun.">
        <title>Klebsormidium flaccidum genome reveals primary factors for plant terrestrial adaptation.</title>
        <authorList>
            <person name="Hori K."/>
            <person name="Maruyama F."/>
            <person name="Fujisawa T."/>
            <person name="Togashi T."/>
            <person name="Yamamoto N."/>
            <person name="Seo M."/>
            <person name="Sato S."/>
            <person name="Yamada T."/>
            <person name="Mori H."/>
            <person name="Tajima N."/>
            <person name="Moriyama T."/>
            <person name="Ikeuchi M."/>
            <person name="Watanabe M."/>
            <person name="Wada H."/>
            <person name="Kobayashi K."/>
            <person name="Saito M."/>
            <person name="Masuda T."/>
            <person name="Sasaki-Sekimoto Y."/>
            <person name="Mashiguchi K."/>
            <person name="Awai K."/>
            <person name="Shimojima M."/>
            <person name="Masuda S."/>
            <person name="Iwai M."/>
            <person name="Nobusawa T."/>
            <person name="Narise T."/>
            <person name="Kondo S."/>
            <person name="Saito H."/>
            <person name="Sato R."/>
            <person name="Murakawa M."/>
            <person name="Ihara Y."/>
            <person name="Oshima-Yamada Y."/>
            <person name="Ohtaka K."/>
            <person name="Satoh M."/>
            <person name="Sonobe K."/>
            <person name="Ishii M."/>
            <person name="Ohtani R."/>
            <person name="Kanamori-Sato M."/>
            <person name="Honoki R."/>
            <person name="Miyazaki D."/>
            <person name="Mochizuki H."/>
            <person name="Umetsu J."/>
            <person name="Higashi K."/>
            <person name="Shibata D."/>
            <person name="Kamiya Y."/>
            <person name="Sato N."/>
            <person name="Nakamura Y."/>
            <person name="Tabata S."/>
            <person name="Ida S."/>
            <person name="Kurokawa K."/>
            <person name="Ohta H."/>
        </authorList>
    </citation>
    <scope>NUCLEOTIDE SEQUENCE [LARGE SCALE GENOMIC DNA]</scope>
    <source>
        <strain evidence="1 2">NIES-2285</strain>
    </source>
</reference>
<evidence type="ECO:0000313" key="2">
    <source>
        <dbReference type="Proteomes" id="UP000054558"/>
    </source>
</evidence>
<dbReference type="AlphaFoldDB" id="A0A1Y1HPS5"/>
<dbReference type="Proteomes" id="UP000054558">
    <property type="component" value="Unassembled WGS sequence"/>
</dbReference>
<organism evidence="1 2">
    <name type="scientific">Klebsormidium nitens</name>
    <name type="common">Green alga</name>
    <name type="synonym">Ulothrix nitens</name>
    <dbReference type="NCBI Taxonomy" id="105231"/>
    <lineage>
        <taxon>Eukaryota</taxon>
        <taxon>Viridiplantae</taxon>
        <taxon>Streptophyta</taxon>
        <taxon>Klebsormidiophyceae</taxon>
        <taxon>Klebsormidiales</taxon>
        <taxon>Klebsormidiaceae</taxon>
        <taxon>Klebsormidium</taxon>
    </lineage>
</organism>
<name>A0A1Y1HPS5_KLENI</name>
<accession>A0A1Y1HPS5</accession>
<gene>
    <name evidence="1" type="ORF">KFL_000260250</name>
</gene>
<dbReference type="EMBL" id="DF236975">
    <property type="protein sequence ID" value="GAQ79209.1"/>
    <property type="molecule type" value="Genomic_DNA"/>
</dbReference>
<protein>
    <submittedName>
        <fullName evidence="1">Uncharacterized protein</fullName>
    </submittedName>
</protein>
<keyword evidence="2" id="KW-1185">Reference proteome</keyword>